<accession>A0A5P1EE27</accession>
<dbReference type="Gramene" id="ONK63069">
    <property type="protein sequence ID" value="ONK63069"/>
    <property type="gene ID" value="A4U43_C07F11090"/>
</dbReference>
<sequence length="105" mass="11289">MDQVTPQVIARKVAGASSSQSSKKSWADEIDSVVPVEVNFLDSAPARLSPMNPVSMDSVKEVKDDSKDFLDPDSNDPVEEIKDAILDSDSLDPVKEAKDANAEKG</sequence>
<evidence type="ECO:0000256" key="1">
    <source>
        <dbReference type="SAM" id="MobiDB-lite"/>
    </source>
</evidence>
<feature type="compositionally biased region" description="Basic and acidic residues" evidence="1">
    <location>
        <begin position="92"/>
        <end position="105"/>
    </location>
</feature>
<feature type="region of interest" description="Disordered" evidence="1">
    <location>
        <begin position="46"/>
        <end position="105"/>
    </location>
</feature>
<name>A0A5P1EE27_ASPOF</name>
<evidence type="ECO:0000313" key="3">
    <source>
        <dbReference type="Proteomes" id="UP000243459"/>
    </source>
</evidence>
<dbReference type="EMBL" id="CM007387">
    <property type="protein sequence ID" value="ONK63069.1"/>
    <property type="molecule type" value="Genomic_DNA"/>
</dbReference>
<evidence type="ECO:0000313" key="2">
    <source>
        <dbReference type="EMBL" id="ONK63069.1"/>
    </source>
</evidence>
<keyword evidence="3" id="KW-1185">Reference proteome</keyword>
<protein>
    <submittedName>
        <fullName evidence="2">Uncharacterized protein</fullName>
    </submittedName>
</protein>
<dbReference type="Proteomes" id="UP000243459">
    <property type="component" value="Chromosome 7"/>
</dbReference>
<proteinExistence type="predicted"/>
<organism evidence="2 3">
    <name type="scientific">Asparagus officinalis</name>
    <name type="common">Garden asparagus</name>
    <dbReference type="NCBI Taxonomy" id="4686"/>
    <lineage>
        <taxon>Eukaryota</taxon>
        <taxon>Viridiplantae</taxon>
        <taxon>Streptophyta</taxon>
        <taxon>Embryophyta</taxon>
        <taxon>Tracheophyta</taxon>
        <taxon>Spermatophyta</taxon>
        <taxon>Magnoliopsida</taxon>
        <taxon>Liliopsida</taxon>
        <taxon>Asparagales</taxon>
        <taxon>Asparagaceae</taxon>
        <taxon>Asparagoideae</taxon>
        <taxon>Asparagus</taxon>
    </lineage>
</organism>
<feature type="region of interest" description="Disordered" evidence="1">
    <location>
        <begin position="1"/>
        <end position="28"/>
    </location>
</feature>
<dbReference type="AlphaFoldDB" id="A0A5P1EE27"/>
<feature type="compositionally biased region" description="Basic and acidic residues" evidence="1">
    <location>
        <begin position="58"/>
        <end position="70"/>
    </location>
</feature>
<gene>
    <name evidence="2" type="ORF">A4U43_C07F11090</name>
</gene>
<reference evidence="3" key="1">
    <citation type="journal article" date="2017" name="Nat. Commun.">
        <title>The asparagus genome sheds light on the origin and evolution of a young Y chromosome.</title>
        <authorList>
            <person name="Harkess A."/>
            <person name="Zhou J."/>
            <person name="Xu C."/>
            <person name="Bowers J.E."/>
            <person name="Van der Hulst R."/>
            <person name="Ayyampalayam S."/>
            <person name="Mercati F."/>
            <person name="Riccardi P."/>
            <person name="McKain M.R."/>
            <person name="Kakrana A."/>
            <person name="Tang H."/>
            <person name="Ray J."/>
            <person name="Groenendijk J."/>
            <person name="Arikit S."/>
            <person name="Mathioni S.M."/>
            <person name="Nakano M."/>
            <person name="Shan H."/>
            <person name="Telgmann-Rauber A."/>
            <person name="Kanno A."/>
            <person name="Yue Z."/>
            <person name="Chen H."/>
            <person name="Li W."/>
            <person name="Chen Y."/>
            <person name="Xu X."/>
            <person name="Zhang Y."/>
            <person name="Luo S."/>
            <person name="Chen H."/>
            <person name="Gao J."/>
            <person name="Mao Z."/>
            <person name="Pires J.C."/>
            <person name="Luo M."/>
            <person name="Kudrna D."/>
            <person name="Wing R.A."/>
            <person name="Meyers B.C."/>
            <person name="Yi K."/>
            <person name="Kong H."/>
            <person name="Lavrijsen P."/>
            <person name="Sunseri F."/>
            <person name="Falavigna A."/>
            <person name="Ye Y."/>
            <person name="Leebens-Mack J.H."/>
            <person name="Chen G."/>
        </authorList>
    </citation>
    <scope>NUCLEOTIDE SEQUENCE [LARGE SCALE GENOMIC DNA]</scope>
    <source>
        <strain evidence="3">cv. DH0086</strain>
    </source>
</reference>